<keyword evidence="3 5" id="KW-1133">Transmembrane helix</keyword>
<keyword evidence="2 5" id="KW-0812">Transmembrane</keyword>
<feature type="transmembrane region" description="Helical" evidence="5">
    <location>
        <begin position="53"/>
        <end position="77"/>
    </location>
</feature>
<dbReference type="PANTHER" id="PTHR22950">
    <property type="entry name" value="AMINO ACID TRANSPORTER"/>
    <property type="match status" value="1"/>
</dbReference>
<evidence type="ECO:0000256" key="4">
    <source>
        <dbReference type="ARBA" id="ARBA00023136"/>
    </source>
</evidence>
<feature type="transmembrane region" description="Helical" evidence="5">
    <location>
        <begin position="194"/>
        <end position="217"/>
    </location>
</feature>
<feature type="transmembrane region" description="Helical" evidence="5">
    <location>
        <begin position="237"/>
        <end position="260"/>
    </location>
</feature>
<reference evidence="7 8" key="1">
    <citation type="submission" date="2016-02" db="EMBL/GenBank/DDBJ databases">
        <title>Genome analysis of coral dinoflagellate symbionts highlights evolutionary adaptations to a symbiotic lifestyle.</title>
        <authorList>
            <person name="Aranda M."/>
            <person name="Li Y."/>
            <person name="Liew Y.J."/>
            <person name="Baumgarten S."/>
            <person name="Simakov O."/>
            <person name="Wilson M."/>
            <person name="Piel J."/>
            <person name="Ashoor H."/>
            <person name="Bougouffa S."/>
            <person name="Bajic V.B."/>
            <person name="Ryu T."/>
            <person name="Ravasi T."/>
            <person name="Bayer T."/>
            <person name="Micklem G."/>
            <person name="Kim H."/>
            <person name="Bhak J."/>
            <person name="Lajeunesse T.C."/>
            <person name="Voolstra C.R."/>
        </authorList>
    </citation>
    <scope>NUCLEOTIDE SEQUENCE [LARGE SCALE GENOMIC DNA]</scope>
    <source>
        <strain evidence="7 8">CCMP2467</strain>
    </source>
</reference>
<proteinExistence type="predicted"/>
<evidence type="ECO:0000259" key="6">
    <source>
        <dbReference type="Pfam" id="PF01490"/>
    </source>
</evidence>
<name>A0A1Q9EEF7_SYMMI</name>
<comment type="subcellular location">
    <subcellularLocation>
        <location evidence="1">Membrane</location>
        <topology evidence="1">Multi-pass membrane protein</topology>
    </subcellularLocation>
</comment>
<evidence type="ECO:0000256" key="5">
    <source>
        <dbReference type="SAM" id="Phobius"/>
    </source>
</evidence>
<feature type="transmembrane region" description="Helical" evidence="5">
    <location>
        <begin position="120"/>
        <end position="142"/>
    </location>
</feature>
<dbReference type="InterPro" id="IPR013057">
    <property type="entry name" value="AA_transpt_TM"/>
</dbReference>
<sequence>MPQAVTNAGWAWAVLLMSGSCIISTTGVLLLGQCHQHCNMSYPLMGQKAYGGLGYSLIAGQVAFSQFGFCTSYFIFINTTLQKVLMTWSLPVPPTEAIILTISLVMTPMGWIRRISKMKLANLIGDVIILASIAVVAVSAAATLSEKGVSQEVVAFAPPERVMIFAGTAVYAFEGIALVIPIREGMERPELFSGMVVGMMLLFVVILTGFGILGYFAWGNSVQTVVLNELSGGFGSLVQICYVLAVVCGYPLAIFPTFTICEAKLFGDFPPTLRRKWLKNVFRTALTFGMGLLAYTMAAYLPIFISMLGSFCSIPLAIIFPAMLHLRIVGDAFVLDWVLIVIGCSLIPMTLYVDIMGMV</sequence>
<evidence type="ECO:0000256" key="1">
    <source>
        <dbReference type="ARBA" id="ARBA00004141"/>
    </source>
</evidence>
<organism evidence="7 8">
    <name type="scientific">Symbiodinium microadriaticum</name>
    <name type="common">Dinoflagellate</name>
    <name type="synonym">Zooxanthella microadriatica</name>
    <dbReference type="NCBI Taxonomy" id="2951"/>
    <lineage>
        <taxon>Eukaryota</taxon>
        <taxon>Sar</taxon>
        <taxon>Alveolata</taxon>
        <taxon>Dinophyceae</taxon>
        <taxon>Suessiales</taxon>
        <taxon>Symbiodiniaceae</taxon>
        <taxon>Symbiodinium</taxon>
    </lineage>
</organism>
<feature type="transmembrane region" description="Helical" evidence="5">
    <location>
        <begin position="333"/>
        <end position="353"/>
    </location>
</feature>
<evidence type="ECO:0000313" key="8">
    <source>
        <dbReference type="Proteomes" id="UP000186817"/>
    </source>
</evidence>
<accession>A0A1Q9EEF7</accession>
<protein>
    <submittedName>
        <fullName evidence="7">Vacuolar amino acid transporter 3</fullName>
    </submittedName>
</protein>
<dbReference type="PANTHER" id="PTHR22950:SF666">
    <property type="entry name" value="VACUOLAR AMINO ACID TRANSPORTER 4"/>
    <property type="match status" value="1"/>
</dbReference>
<dbReference type="Proteomes" id="UP000186817">
    <property type="component" value="Unassembled WGS sequence"/>
</dbReference>
<dbReference type="GO" id="GO:0015179">
    <property type="term" value="F:L-amino acid transmembrane transporter activity"/>
    <property type="evidence" value="ECO:0007669"/>
    <property type="project" value="TreeGrafter"/>
</dbReference>
<evidence type="ECO:0000256" key="2">
    <source>
        <dbReference type="ARBA" id="ARBA00022692"/>
    </source>
</evidence>
<dbReference type="GO" id="GO:0005774">
    <property type="term" value="C:vacuolar membrane"/>
    <property type="evidence" value="ECO:0007669"/>
    <property type="project" value="TreeGrafter"/>
</dbReference>
<dbReference type="EMBL" id="LSRX01000174">
    <property type="protein sequence ID" value="OLQ05826.1"/>
    <property type="molecule type" value="Genomic_DNA"/>
</dbReference>
<gene>
    <name evidence="7" type="primary">AVT3</name>
    <name evidence="7" type="ORF">AK812_SmicGene10927</name>
</gene>
<comment type="caution">
    <text evidence="7">The sequence shown here is derived from an EMBL/GenBank/DDBJ whole genome shotgun (WGS) entry which is preliminary data.</text>
</comment>
<evidence type="ECO:0000256" key="3">
    <source>
        <dbReference type="ARBA" id="ARBA00022989"/>
    </source>
</evidence>
<feature type="transmembrane region" description="Helical" evidence="5">
    <location>
        <begin position="307"/>
        <end position="326"/>
    </location>
</feature>
<feature type="transmembrane region" description="Helical" evidence="5">
    <location>
        <begin position="12"/>
        <end position="32"/>
    </location>
</feature>
<dbReference type="Pfam" id="PF01490">
    <property type="entry name" value="Aa_trans"/>
    <property type="match status" value="1"/>
</dbReference>
<dbReference type="AlphaFoldDB" id="A0A1Q9EEF7"/>
<dbReference type="OrthoDB" id="1684102at2759"/>
<feature type="domain" description="Amino acid transporter transmembrane" evidence="6">
    <location>
        <begin position="1"/>
        <end position="353"/>
    </location>
</feature>
<keyword evidence="8" id="KW-1185">Reference proteome</keyword>
<dbReference type="OMA" id="NQMKNPQ"/>
<feature type="transmembrane region" description="Helical" evidence="5">
    <location>
        <begin position="162"/>
        <end position="182"/>
    </location>
</feature>
<keyword evidence="4 5" id="KW-0472">Membrane</keyword>
<feature type="transmembrane region" description="Helical" evidence="5">
    <location>
        <begin position="281"/>
        <end position="301"/>
    </location>
</feature>
<evidence type="ECO:0000313" key="7">
    <source>
        <dbReference type="EMBL" id="OLQ05826.1"/>
    </source>
</evidence>